<dbReference type="GO" id="GO:0099095">
    <property type="term" value="F:ligand-gated monoatomic anion channel activity"/>
    <property type="evidence" value="ECO:0007669"/>
    <property type="project" value="UniProtKB-ARBA"/>
</dbReference>
<keyword evidence="6 11" id="KW-0732">Signal</keyword>
<dbReference type="InterPro" id="IPR036719">
    <property type="entry name" value="Neuro-gated_channel_TM_sf"/>
</dbReference>
<name>A0A087UMK5_STEMI</name>
<evidence type="ECO:0000313" key="15">
    <source>
        <dbReference type="Proteomes" id="UP000054359"/>
    </source>
</evidence>
<comment type="similarity">
    <text evidence="11">Belongs to the ligand-gated ion channel (TC 1.A.9) family.</text>
</comment>
<evidence type="ECO:0000259" key="13">
    <source>
        <dbReference type="Pfam" id="PF02932"/>
    </source>
</evidence>
<dbReference type="GO" id="GO:0005254">
    <property type="term" value="F:chloride channel activity"/>
    <property type="evidence" value="ECO:0007669"/>
    <property type="project" value="UniProtKB-ARBA"/>
</dbReference>
<protein>
    <submittedName>
        <fullName evidence="14">Glutamate-gated chloride channel</fullName>
    </submittedName>
</protein>
<keyword evidence="9 11" id="KW-0472">Membrane</keyword>
<feature type="chain" id="PRO_5022251818" evidence="11">
    <location>
        <begin position="23"/>
        <end position="414"/>
    </location>
</feature>
<dbReference type="PRINTS" id="PR00253">
    <property type="entry name" value="GABAARECEPTR"/>
</dbReference>
<dbReference type="InterPro" id="IPR006202">
    <property type="entry name" value="Neur_chan_lig-bd"/>
</dbReference>
<dbReference type="InterPro" id="IPR006029">
    <property type="entry name" value="Neurotrans-gated_channel_TM"/>
</dbReference>
<dbReference type="Gene3D" id="2.70.170.10">
    <property type="entry name" value="Neurotransmitter-gated ion-channel ligand-binding domain"/>
    <property type="match status" value="1"/>
</dbReference>
<keyword evidence="15" id="KW-1185">Reference proteome</keyword>
<evidence type="ECO:0000256" key="11">
    <source>
        <dbReference type="RuleBase" id="RU000687"/>
    </source>
</evidence>
<evidence type="ECO:0000256" key="4">
    <source>
        <dbReference type="ARBA" id="ARBA00022475"/>
    </source>
</evidence>
<proteinExistence type="inferred from homology"/>
<dbReference type="FunFam" id="2.70.170.10:FF:000045">
    <property type="entry name" value="Predicted protein"/>
    <property type="match status" value="1"/>
</dbReference>
<evidence type="ECO:0000256" key="9">
    <source>
        <dbReference type="ARBA" id="ARBA00023136"/>
    </source>
</evidence>
<keyword evidence="7 11" id="KW-1133">Transmembrane helix</keyword>
<dbReference type="PANTHER" id="PTHR18945">
    <property type="entry name" value="NEUROTRANSMITTER GATED ION CHANNEL"/>
    <property type="match status" value="1"/>
</dbReference>
<dbReference type="NCBIfam" id="TIGR00860">
    <property type="entry name" value="LIC"/>
    <property type="match status" value="1"/>
</dbReference>
<evidence type="ECO:0000259" key="12">
    <source>
        <dbReference type="Pfam" id="PF02931"/>
    </source>
</evidence>
<evidence type="ECO:0000256" key="6">
    <source>
        <dbReference type="ARBA" id="ARBA00022729"/>
    </source>
</evidence>
<dbReference type="InterPro" id="IPR036734">
    <property type="entry name" value="Neur_chan_lig-bd_sf"/>
</dbReference>
<feature type="transmembrane region" description="Helical" evidence="11">
    <location>
        <begin position="272"/>
        <end position="289"/>
    </location>
</feature>
<evidence type="ECO:0000256" key="1">
    <source>
        <dbReference type="ARBA" id="ARBA00004141"/>
    </source>
</evidence>
<evidence type="ECO:0000256" key="2">
    <source>
        <dbReference type="ARBA" id="ARBA00004236"/>
    </source>
</evidence>
<accession>A0A087UMK5</accession>
<keyword evidence="10 11" id="KW-0407">Ion channel</keyword>
<evidence type="ECO:0000256" key="8">
    <source>
        <dbReference type="ARBA" id="ARBA00023065"/>
    </source>
</evidence>
<feature type="signal peptide" evidence="11">
    <location>
        <begin position="1"/>
        <end position="22"/>
    </location>
</feature>
<dbReference type="AlphaFoldDB" id="A0A087UMK5"/>
<dbReference type="InterPro" id="IPR018000">
    <property type="entry name" value="Neurotransmitter_ion_chnl_CS"/>
</dbReference>
<dbReference type="OMA" id="HDIQKCT"/>
<dbReference type="Proteomes" id="UP000054359">
    <property type="component" value="Unassembled WGS sequence"/>
</dbReference>
<dbReference type="OrthoDB" id="6423975at2759"/>
<dbReference type="GO" id="GO:0005230">
    <property type="term" value="F:extracellular ligand-gated monoatomic ion channel activity"/>
    <property type="evidence" value="ECO:0007669"/>
    <property type="project" value="InterPro"/>
</dbReference>
<feature type="transmembrane region" description="Helical" evidence="11">
    <location>
        <begin position="390"/>
        <end position="409"/>
    </location>
</feature>
<reference evidence="14 15" key="1">
    <citation type="submission" date="2013-11" db="EMBL/GenBank/DDBJ databases">
        <title>Genome sequencing of Stegodyphus mimosarum.</title>
        <authorList>
            <person name="Bechsgaard J."/>
        </authorList>
    </citation>
    <scope>NUCLEOTIDE SEQUENCE [LARGE SCALE GENOMIC DNA]</scope>
</reference>
<dbReference type="GO" id="GO:0005886">
    <property type="term" value="C:plasma membrane"/>
    <property type="evidence" value="ECO:0007669"/>
    <property type="project" value="UniProtKB-SubCell"/>
</dbReference>
<dbReference type="Pfam" id="PF02931">
    <property type="entry name" value="Neur_chan_LBD"/>
    <property type="match status" value="1"/>
</dbReference>
<keyword evidence="8 11" id="KW-0406">Ion transport</keyword>
<dbReference type="InterPro" id="IPR038050">
    <property type="entry name" value="Neuro_actylchol_rec"/>
</dbReference>
<dbReference type="Pfam" id="PF02932">
    <property type="entry name" value="Neur_chan_memb"/>
    <property type="match status" value="1"/>
</dbReference>
<dbReference type="SUPFAM" id="SSF90112">
    <property type="entry name" value="Neurotransmitter-gated ion-channel transmembrane pore"/>
    <property type="match status" value="1"/>
</dbReference>
<keyword evidence="5 11" id="KW-0812">Transmembrane</keyword>
<feature type="transmembrane region" description="Helical" evidence="11">
    <location>
        <begin position="309"/>
        <end position="331"/>
    </location>
</feature>
<evidence type="ECO:0000256" key="7">
    <source>
        <dbReference type="ARBA" id="ARBA00022989"/>
    </source>
</evidence>
<gene>
    <name evidence="14" type="ORF">X975_03641</name>
</gene>
<feature type="non-terminal residue" evidence="14">
    <location>
        <position position="414"/>
    </location>
</feature>
<organism evidence="14 15">
    <name type="scientific">Stegodyphus mimosarum</name>
    <name type="common">African social velvet spider</name>
    <dbReference type="NCBI Taxonomy" id="407821"/>
    <lineage>
        <taxon>Eukaryota</taxon>
        <taxon>Metazoa</taxon>
        <taxon>Ecdysozoa</taxon>
        <taxon>Arthropoda</taxon>
        <taxon>Chelicerata</taxon>
        <taxon>Arachnida</taxon>
        <taxon>Araneae</taxon>
        <taxon>Araneomorphae</taxon>
        <taxon>Entelegynae</taxon>
        <taxon>Eresoidea</taxon>
        <taxon>Eresidae</taxon>
        <taxon>Stegodyphus</taxon>
    </lineage>
</organism>
<feature type="transmembrane region" description="Helical" evidence="11">
    <location>
        <begin position="246"/>
        <end position="265"/>
    </location>
</feature>
<evidence type="ECO:0000256" key="5">
    <source>
        <dbReference type="ARBA" id="ARBA00022692"/>
    </source>
</evidence>
<dbReference type="GO" id="GO:0004888">
    <property type="term" value="F:transmembrane signaling receptor activity"/>
    <property type="evidence" value="ECO:0007669"/>
    <property type="project" value="InterPro"/>
</dbReference>
<evidence type="ECO:0000313" key="14">
    <source>
        <dbReference type="EMBL" id="KFM78594.1"/>
    </source>
</evidence>
<evidence type="ECO:0000256" key="10">
    <source>
        <dbReference type="ARBA" id="ARBA00023303"/>
    </source>
</evidence>
<dbReference type="STRING" id="407821.A0A087UMK5"/>
<keyword evidence="3 11" id="KW-0813">Transport</keyword>
<dbReference type="PROSITE" id="PS00236">
    <property type="entry name" value="NEUROTR_ION_CHANNEL"/>
    <property type="match status" value="1"/>
</dbReference>
<sequence>MRRFNLLYAVFAIFVCSGLCDSDVSYSTENAFLQGYLDALSASDYDPRVPPDGNNGEGSPVEVFMSMHILNIHRIDDFSMDYRAQFYFRQTWNDSRLQFSDQELSFINMRDVEKLWKPDLFFVEEKEGMMHNVVSPNVFVRIKPNGEVLYSIRLSITFSCSMDFRKYPHDIQKCTFNIESYGYQRNHIELDWDRRKPDFMSVSNDFGFQDFDLIDVKPGAKREVYLSGEYSSLQVTLTFQRKSGFFVTRLCIPFIILVLLAWLSFWIKAKAMTLRLTLLLVILYFMVSLGSEVNDYIPPAPYTKGSDVWIAVCESLVFAAFLEFIAINLISQKEEKSAEKKFLKDPEISPELNLKAKKAAGNTDDVNSVVNFLTNRLTNEPKLSIRIDKIWRILYPVCFLFFNIVYWSVYCNGA</sequence>
<comment type="subcellular location">
    <subcellularLocation>
        <location evidence="2">Cell membrane</location>
    </subcellularLocation>
    <subcellularLocation>
        <location evidence="1">Membrane</location>
        <topology evidence="1">Multi-pass membrane protein</topology>
    </subcellularLocation>
</comment>
<feature type="domain" description="Neurotransmitter-gated ion-channel ligand-binding" evidence="12">
    <location>
        <begin position="43"/>
        <end position="242"/>
    </location>
</feature>
<keyword evidence="4" id="KW-1003">Cell membrane</keyword>
<dbReference type="EMBL" id="KK120579">
    <property type="protein sequence ID" value="KFM78594.1"/>
    <property type="molecule type" value="Genomic_DNA"/>
</dbReference>
<dbReference type="InterPro" id="IPR006028">
    <property type="entry name" value="GABAA/Glycine_rcpt"/>
</dbReference>
<feature type="domain" description="Neurotransmitter-gated ion-channel transmembrane" evidence="13">
    <location>
        <begin position="251"/>
        <end position="339"/>
    </location>
</feature>
<dbReference type="InterPro" id="IPR006201">
    <property type="entry name" value="Neur_channel"/>
</dbReference>
<dbReference type="SUPFAM" id="SSF63712">
    <property type="entry name" value="Nicotinic receptor ligand binding domain-like"/>
    <property type="match status" value="1"/>
</dbReference>
<evidence type="ECO:0000256" key="3">
    <source>
        <dbReference type="ARBA" id="ARBA00022448"/>
    </source>
</evidence>
<dbReference type="Gene3D" id="1.20.58.390">
    <property type="entry name" value="Neurotransmitter-gated ion-channel transmembrane domain"/>
    <property type="match status" value="1"/>
</dbReference>
<dbReference type="PRINTS" id="PR00252">
    <property type="entry name" value="NRIONCHANNEL"/>
</dbReference>